<dbReference type="Pfam" id="PF00534">
    <property type="entry name" value="Glycos_transf_1"/>
    <property type="match status" value="1"/>
</dbReference>
<feature type="domain" description="Glycosyl transferase family 1" evidence="1">
    <location>
        <begin position="189"/>
        <end position="354"/>
    </location>
</feature>
<organism evidence="3 4">
    <name type="scientific">Sporolactobacillus terrae</name>
    <dbReference type="NCBI Taxonomy" id="269673"/>
    <lineage>
        <taxon>Bacteria</taxon>
        <taxon>Bacillati</taxon>
        <taxon>Bacillota</taxon>
        <taxon>Bacilli</taxon>
        <taxon>Bacillales</taxon>
        <taxon>Sporolactobacillaceae</taxon>
        <taxon>Sporolactobacillus</taxon>
    </lineage>
</organism>
<proteinExistence type="predicted"/>
<dbReference type="CDD" id="cd03812">
    <property type="entry name" value="GT4_CapH-like"/>
    <property type="match status" value="1"/>
</dbReference>
<dbReference type="EMBL" id="CP025688">
    <property type="protein sequence ID" value="QAA21576.1"/>
    <property type="molecule type" value="Genomic_DNA"/>
</dbReference>
<protein>
    <submittedName>
        <fullName evidence="3">Glycosyltransferase family 1 protein</fullName>
    </submittedName>
</protein>
<dbReference type="InterPro" id="IPR028098">
    <property type="entry name" value="Glyco_trans_4-like_N"/>
</dbReference>
<dbReference type="PANTHER" id="PTHR45947">
    <property type="entry name" value="SULFOQUINOVOSYL TRANSFERASE SQD2"/>
    <property type="match status" value="1"/>
</dbReference>
<dbReference type="InterPro" id="IPR001296">
    <property type="entry name" value="Glyco_trans_1"/>
</dbReference>
<dbReference type="Pfam" id="PF13439">
    <property type="entry name" value="Glyco_transf_4"/>
    <property type="match status" value="1"/>
</dbReference>
<sequence length="383" mass="43013">MVDEEPIRVLHILGSLQRGGTESVVFNNYRAIDRSKVQFDIAIDDSSMCGIPKSITDLGCKVYRIPPYTRLPKYIFAIRRICKQGNYKIIHSHMNAVSVFSLCAAWLAGVPVRIAHSHTTAGKGKGEFIRNTLKYLLRPFSRVFANRYFACSEYAARWLFGNRVVDKGRVFVLNNAINTEKFAYDQHVRDEQRRNLGLDDKFVVGHVGRFSPQKNHFFLLEAFNALYKVRNDAVLLLIGGLGSAGGGIEEALRKRIDELGISDQVIFLGAREDISELYQAMDVFTLPSLYEGLGMACIEAQCSGLPCVLSDRVPKTARINKNVKFLPLEESCENWAKALAKSKGERKDYSKRVAEAGYDIDAVTKELEAAYIQYSMSADRDTA</sequence>
<accession>A0ABX5Q4K8</accession>
<name>A0ABX5Q4K8_9BACL</name>
<dbReference type="PANTHER" id="PTHR45947:SF3">
    <property type="entry name" value="SULFOQUINOVOSYL TRANSFERASE SQD2"/>
    <property type="match status" value="1"/>
</dbReference>
<evidence type="ECO:0000259" key="2">
    <source>
        <dbReference type="Pfam" id="PF13439"/>
    </source>
</evidence>
<dbReference type="RefSeq" id="WP_128166070.1">
    <property type="nucleotide sequence ID" value="NZ_CP025688.1"/>
</dbReference>
<dbReference type="Proteomes" id="UP000285882">
    <property type="component" value="Chromosome"/>
</dbReference>
<feature type="domain" description="Glycosyltransferase subfamily 4-like N-terminal" evidence="2">
    <location>
        <begin position="19"/>
        <end position="181"/>
    </location>
</feature>
<reference evidence="3 4" key="1">
    <citation type="submission" date="2018-01" db="EMBL/GenBank/DDBJ databases">
        <title>Complete genome sequencing of Sporolactobacillus terrae DLG3.</title>
        <authorList>
            <person name="Nam Y.-D."/>
            <person name="Kang J."/>
            <person name="Chung W.-H."/>
        </authorList>
    </citation>
    <scope>NUCLEOTIDE SEQUENCE [LARGE SCALE GENOMIC DNA]</scope>
    <source>
        <strain evidence="3 4">DLG3</strain>
    </source>
</reference>
<evidence type="ECO:0000313" key="4">
    <source>
        <dbReference type="Proteomes" id="UP000285882"/>
    </source>
</evidence>
<dbReference type="Gene3D" id="3.40.50.2000">
    <property type="entry name" value="Glycogen Phosphorylase B"/>
    <property type="match status" value="2"/>
</dbReference>
<evidence type="ECO:0000313" key="3">
    <source>
        <dbReference type="EMBL" id="QAA21576.1"/>
    </source>
</evidence>
<dbReference type="SUPFAM" id="SSF53756">
    <property type="entry name" value="UDP-Glycosyltransferase/glycogen phosphorylase"/>
    <property type="match status" value="1"/>
</dbReference>
<keyword evidence="4" id="KW-1185">Reference proteome</keyword>
<dbReference type="InterPro" id="IPR050194">
    <property type="entry name" value="Glycosyltransferase_grp1"/>
</dbReference>
<gene>
    <name evidence="3" type="ORF">C0674_02455</name>
</gene>
<evidence type="ECO:0000259" key="1">
    <source>
        <dbReference type="Pfam" id="PF00534"/>
    </source>
</evidence>